<accession>A0A1A8XU47</accession>
<dbReference type="GO" id="GO:0008168">
    <property type="term" value="F:methyltransferase activity"/>
    <property type="evidence" value="ECO:0007669"/>
    <property type="project" value="UniProtKB-KW"/>
</dbReference>
<dbReference type="CDD" id="cd02440">
    <property type="entry name" value="AdoMet_MTases"/>
    <property type="match status" value="1"/>
</dbReference>
<dbReference type="EMBL" id="FLQY01000135">
    <property type="protein sequence ID" value="SBT07453.1"/>
    <property type="molecule type" value="Genomic_DNA"/>
</dbReference>
<dbReference type="SUPFAM" id="SSF53335">
    <property type="entry name" value="S-adenosyl-L-methionine-dependent methyltransferases"/>
    <property type="match status" value="1"/>
</dbReference>
<dbReference type="Pfam" id="PF08242">
    <property type="entry name" value="Methyltransf_12"/>
    <property type="match status" value="1"/>
</dbReference>
<evidence type="ECO:0000313" key="3">
    <source>
        <dbReference type="Proteomes" id="UP000199600"/>
    </source>
</evidence>
<protein>
    <submittedName>
        <fullName evidence="2">Methyltransferase type 12 (Modular protein)</fullName>
    </submittedName>
</protein>
<dbReference type="Proteomes" id="UP000199600">
    <property type="component" value="Unassembled WGS sequence"/>
</dbReference>
<dbReference type="GO" id="GO:0032259">
    <property type="term" value="P:methylation"/>
    <property type="evidence" value="ECO:0007669"/>
    <property type="project" value="UniProtKB-KW"/>
</dbReference>
<feature type="domain" description="Methyltransferase type 12" evidence="1">
    <location>
        <begin position="109"/>
        <end position="203"/>
    </location>
</feature>
<dbReference type="AlphaFoldDB" id="A0A1A8XU47"/>
<gene>
    <name evidence="2" type="ORF">PROAA_220019</name>
</gene>
<dbReference type="InterPro" id="IPR029063">
    <property type="entry name" value="SAM-dependent_MTases_sf"/>
</dbReference>
<reference evidence="2 3" key="1">
    <citation type="submission" date="2016-06" db="EMBL/GenBank/DDBJ databases">
        <authorList>
            <person name="Kjaerup R.B."/>
            <person name="Dalgaard T.S."/>
            <person name="Juul-Madsen H.R."/>
        </authorList>
    </citation>
    <scope>NUCLEOTIDE SEQUENCE [LARGE SCALE GENOMIC DNA]</scope>
    <source>
        <strain evidence="2">2</strain>
    </source>
</reference>
<proteinExistence type="predicted"/>
<evidence type="ECO:0000259" key="1">
    <source>
        <dbReference type="Pfam" id="PF08242"/>
    </source>
</evidence>
<dbReference type="Gene3D" id="3.40.50.150">
    <property type="entry name" value="Vaccinia Virus protein VP39"/>
    <property type="match status" value="1"/>
</dbReference>
<evidence type="ECO:0000313" key="2">
    <source>
        <dbReference type="EMBL" id="SBT07453.1"/>
    </source>
</evidence>
<organism evidence="2 3">
    <name type="scientific">Candidatus Propionivibrio aalborgensis</name>
    <dbReference type="NCBI Taxonomy" id="1860101"/>
    <lineage>
        <taxon>Bacteria</taxon>
        <taxon>Pseudomonadati</taxon>
        <taxon>Pseudomonadota</taxon>
        <taxon>Betaproteobacteria</taxon>
        <taxon>Rhodocyclales</taxon>
        <taxon>Rhodocyclaceae</taxon>
        <taxon>Propionivibrio</taxon>
    </lineage>
</organism>
<dbReference type="InterPro" id="IPR013217">
    <property type="entry name" value="Methyltransf_12"/>
</dbReference>
<keyword evidence="3" id="KW-1185">Reference proteome</keyword>
<keyword evidence="2" id="KW-0489">Methyltransferase</keyword>
<sequence length="303" mass="34024">MNPQSIPRKLWRFLCAIPRRAGAIVLNLTGYREKRLLDVCRRYAVETGAISVVHPQDHIFRFLIENPVFSSLDKAVKYYFEDGQQSARMLGHLLFTEMELARSPETTLLEFASGYGCVTRHLAGALSPVNIVACDIHGAACDFIERTLATNAILSSARPEDLAIESGSYDAVFALSFFSHMPELTWSRWLVCLFDKVKPGGYLIFTTQGLQSRKHFGNPVIPENGIWHIPSSEQKDLDAEDYGNTIVTTEFVRTAVDRHLHQPITMLKEAHWWGHQDLYVLRKSDPASVSPAPARHAGCDQIG</sequence>
<keyword evidence="2" id="KW-0808">Transferase</keyword>
<name>A0A1A8XU47_9RHOO</name>